<feature type="domain" description="Glycosyltransferase 2-like" evidence="3">
    <location>
        <begin position="11"/>
        <end position="138"/>
    </location>
</feature>
<gene>
    <name evidence="4" type="ORF">C4F49_01505</name>
</gene>
<dbReference type="PANTHER" id="PTHR22916">
    <property type="entry name" value="GLYCOSYLTRANSFERASE"/>
    <property type="match status" value="1"/>
</dbReference>
<evidence type="ECO:0000313" key="4">
    <source>
        <dbReference type="EMBL" id="MBE8712357.1"/>
    </source>
</evidence>
<evidence type="ECO:0000313" key="5">
    <source>
        <dbReference type="Proteomes" id="UP000616201"/>
    </source>
</evidence>
<protein>
    <recommendedName>
        <fullName evidence="3">Glycosyltransferase 2-like domain-containing protein</fullName>
    </recommendedName>
</protein>
<proteinExistence type="predicted"/>
<dbReference type="Proteomes" id="UP000616201">
    <property type="component" value="Unassembled WGS sequence"/>
</dbReference>
<keyword evidence="5" id="KW-1185">Reference proteome</keyword>
<dbReference type="CDD" id="cd00761">
    <property type="entry name" value="Glyco_tranf_GTA_type"/>
    <property type="match status" value="1"/>
</dbReference>
<evidence type="ECO:0000256" key="1">
    <source>
        <dbReference type="ARBA" id="ARBA00022676"/>
    </source>
</evidence>
<keyword evidence="1" id="KW-0328">Glycosyltransferase</keyword>
<reference evidence="4" key="1">
    <citation type="submission" date="2018-02" db="EMBL/GenBank/DDBJ databases">
        <authorList>
            <person name="Vasarhelyi B.M."/>
            <person name="Deshmukh S."/>
            <person name="Balint B."/>
            <person name="Kukolya J."/>
        </authorList>
    </citation>
    <scope>NUCLEOTIDE SEQUENCE</scope>
    <source>
        <strain evidence="4">KB22</strain>
    </source>
</reference>
<dbReference type="AlphaFoldDB" id="A0A928UTC0"/>
<comment type="caution">
    <text evidence="4">The sequence shown here is derived from an EMBL/GenBank/DDBJ whole genome shotgun (WGS) entry which is preliminary data.</text>
</comment>
<sequence length="330" mass="38212">MINACSNFTVSVIVPIFNVEKYLEKGILSLFNQTLDGLEFIFVDDCSTDNSFQVLTKLIDSNKLGKSIQVVRHEKNMGVATARNTGLRLARGKYLASMDPDDWIEPDMLEKMYLTAEREKAEIVWCDYYNDYKSHEDYISQKVNENSGDCIEGMLTGKLLGGMCNRIVLHDLFLRNNITYPDGFNMCEDLNVCVQLYYYAKKVRHVDEAFYHYTKYRNESISLTSTGYLNVNEGWIENVKSIERFLIGKGFSNLNVSISLLKLAPKQNLLVKGNNISFYKKWREIFPESNKYIWNGDLPLHYKIIASNIIKDNWLIPKLWLFLKKVSGKF</sequence>
<dbReference type="GO" id="GO:0016758">
    <property type="term" value="F:hexosyltransferase activity"/>
    <property type="evidence" value="ECO:0007669"/>
    <property type="project" value="UniProtKB-ARBA"/>
</dbReference>
<evidence type="ECO:0000259" key="3">
    <source>
        <dbReference type="Pfam" id="PF00535"/>
    </source>
</evidence>
<dbReference type="PANTHER" id="PTHR22916:SF51">
    <property type="entry name" value="GLYCOSYLTRANSFERASE EPSH-RELATED"/>
    <property type="match status" value="1"/>
</dbReference>
<keyword evidence="2" id="KW-0808">Transferase</keyword>
<organism evidence="4 5">
    <name type="scientific">Sphingobacterium hungaricum</name>
    <dbReference type="NCBI Taxonomy" id="2082723"/>
    <lineage>
        <taxon>Bacteria</taxon>
        <taxon>Pseudomonadati</taxon>
        <taxon>Bacteroidota</taxon>
        <taxon>Sphingobacteriia</taxon>
        <taxon>Sphingobacteriales</taxon>
        <taxon>Sphingobacteriaceae</taxon>
        <taxon>Sphingobacterium</taxon>
    </lineage>
</organism>
<dbReference type="Pfam" id="PF00535">
    <property type="entry name" value="Glycos_transf_2"/>
    <property type="match status" value="1"/>
</dbReference>
<dbReference type="SUPFAM" id="SSF53448">
    <property type="entry name" value="Nucleotide-diphospho-sugar transferases"/>
    <property type="match status" value="1"/>
</dbReference>
<dbReference type="RefSeq" id="WP_196934695.1">
    <property type="nucleotide sequence ID" value="NZ_MU158698.1"/>
</dbReference>
<dbReference type="Gene3D" id="3.90.550.10">
    <property type="entry name" value="Spore Coat Polysaccharide Biosynthesis Protein SpsA, Chain A"/>
    <property type="match status" value="1"/>
</dbReference>
<name>A0A928UTC0_9SPHI</name>
<dbReference type="EMBL" id="PRDK01000001">
    <property type="protein sequence ID" value="MBE8712357.1"/>
    <property type="molecule type" value="Genomic_DNA"/>
</dbReference>
<evidence type="ECO:0000256" key="2">
    <source>
        <dbReference type="ARBA" id="ARBA00022679"/>
    </source>
</evidence>
<accession>A0A928UTC0</accession>
<dbReference type="InterPro" id="IPR029044">
    <property type="entry name" value="Nucleotide-diphossugar_trans"/>
</dbReference>
<dbReference type="InterPro" id="IPR001173">
    <property type="entry name" value="Glyco_trans_2-like"/>
</dbReference>